<dbReference type="PANTHER" id="PTHR30441">
    <property type="entry name" value="DUF748 DOMAIN-CONTAINING PROTEIN"/>
    <property type="match status" value="1"/>
</dbReference>
<dbReference type="Pfam" id="PF05170">
    <property type="entry name" value="AsmA"/>
    <property type="match status" value="1"/>
</dbReference>
<dbReference type="Proteomes" id="UP000615796">
    <property type="component" value="Unassembled WGS sequence"/>
</dbReference>
<reference evidence="3" key="1">
    <citation type="submission" date="2020-08" db="EMBL/GenBank/DDBJ databases">
        <title>Genome Sequencing and Pan-Genome Analysis of Migratory bird Vibrio Strains, Inner Mongolia.</title>
        <authorList>
            <person name="Zheng L."/>
        </authorList>
    </citation>
    <scope>NUCLEOTIDE SEQUENCE</scope>
    <source>
        <strain evidence="3">M13F</strain>
    </source>
</reference>
<organism evidence="3 4">
    <name type="scientific">Vibrio metschnikovii</name>
    <dbReference type="NCBI Taxonomy" id="28172"/>
    <lineage>
        <taxon>Bacteria</taxon>
        <taxon>Pseudomonadati</taxon>
        <taxon>Pseudomonadota</taxon>
        <taxon>Gammaproteobacteria</taxon>
        <taxon>Vibrionales</taxon>
        <taxon>Vibrionaceae</taxon>
        <taxon>Vibrio</taxon>
    </lineage>
</organism>
<keyword evidence="4" id="KW-1185">Reference proteome</keyword>
<feature type="domain" description="AsmA" evidence="2">
    <location>
        <begin position="2"/>
        <end position="590"/>
    </location>
</feature>
<dbReference type="GO" id="GO:0005886">
    <property type="term" value="C:plasma membrane"/>
    <property type="evidence" value="ECO:0007669"/>
    <property type="project" value="TreeGrafter"/>
</dbReference>
<evidence type="ECO:0000313" key="3">
    <source>
        <dbReference type="EMBL" id="MBC5850751.1"/>
    </source>
</evidence>
<evidence type="ECO:0000256" key="1">
    <source>
        <dbReference type="SAM" id="MobiDB-lite"/>
    </source>
</evidence>
<dbReference type="AlphaFoldDB" id="A0A9X0R959"/>
<sequence length="699" mass="76438">MKKLSLFIAALLVMVIAAVVALVVFVNPNQFKPLIIEQTRQQTGLELVIEGDISWQFFPAIGFELGKTELRNPDGFTQNNLFKVDRVGIDIAVMPLFRHQLHIGNVRLEGAEFYLETLPNGRSNLDSLTQAQNQKPSTQVEAVLTDSPSSQPEETTADQPWTLSLAGVTVSQARLEMLDQQTGTHSTLYDVDLTVSEFAADRWTSVDFSAKGSANQQQFSVHGKAEIKLSADFKQYALRNITLNSTFEDPSVQIDALQLKLATFEFDQDNALTFAVKGNAAHMAFDVSGQAQLQVDAAISTVSLDKLLLNSTLQGAALPQSPLQVEMASRIVFDLTHSTLDVVLDRLMANAIALSGKANIHLADIPKIRFQLHSPAIDLDEFLGLDQATSDSTAQPSVNAPTSPPVEVEPDLSALRDLDVVGEITIDRFKAGNAKLERVHTRFAVNRGVIDLNTLTAELYQGKIQASAKVDARKTPVTYQVKKTITGVQVQPLLIDVADNDLLQGTGNITVDVQGRSLTPSGIQKNLLGTVTINFADGAVNGINIAQLIRTNHARLRGQTLDESEAVKQTDFSALTATLQLNKGEVSTNNLAMQSPLLRIRGEGKANYLNETVDFVVRTSIVGTLKGQGGKDIDELRDVTIPIHISGQWTEPRYRLVFDDLLKQRAQKEIDRGIEKLGDKVKGEEAKQAVEALRGLLRR</sequence>
<comment type="caution">
    <text evidence="3">The sequence shown here is derived from an EMBL/GenBank/DDBJ whole genome shotgun (WGS) entry which is preliminary data.</text>
</comment>
<feature type="region of interest" description="Disordered" evidence="1">
    <location>
        <begin position="125"/>
        <end position="159"/>
    </location>
</feature>
<gene>
    <name evidence="3" type="ORF">H8Q88_07215</name>
</gene>
<dbReference type="InterPro" id="IPR007844">
    <property type="entry name" value="AsmA"/>
</dbReference>
<name>A0A9X0R959_VIBME</name>
<dbReference type="GO" id="GO:0090313">
    <property type="term" value="P:regulation of protein targeting to membrane"/>
    <property type="evidence" value="ECO:0007669"/>
    <property type="project" value="TreeGrafter"/>
</dbReference>
<dbReference type="PANTHER" id="PTHR30441:SF4">
    <property type="entry name" value="PROTEIN ASMA"/>
    <property type="match status" value="1"/>
</dbReference>
<dbReference type="InterPro" id="IPR052894">
    <property type="entry name" value="AsmA-related"/>
</dbReference>
<dbReference type="RefSeq" id="WP_187025736.1">
    <property type="nucleotide sequence ID" value="NZ_JACRUP010000003.1"/>
</dbReference>
<accession>A0A9X0R959</accession>
<protein>
    <submittedName>
        <fullName evidence="3">AsmA family protein</fullName>
    </submittedName>
</protein>
<proteinExistence type="predicted"/>
<evidence type="ECO:0000259" key="2">
    <source>
        <dbReference type="Pfam" id="PF05170"/>
    </source>
</evidence>
<dbReference type="EMBL" id="JACRUP010000003">
    <property type="protein sequence ID" value="MBC5850751.1"/>
    <property type="molecule type" value="Genomic_DNA"/>
</dbReference>
<evidence type="ECO:0000313" key="4">
    <source>
        <dbReference type="Proteomes" id="UP000615796"/>
    </source>
</evidence>